<dbReference type="SMART" id="SM00413">
    <property type="entry name" value="ETS"/>
    <property type="match status" value="1"/>
</dbReference>
<dbReference type="EMBL" id="JXJN01011043">
    <property type="status" value="NOT_ANNOTATED_CDS"/>
    <property type="molecule type" value="Genomic_DNA"/>
</dbReference>
<reference evidence="6" key="1">
    <citation type="submission" date="2015-01" db="EMBL/GenBank/DDBJ databases">
        <authorList>
            <person name="Aksoy S."/>
            <person name="Warren W."/>
            <person name="Wilson R.K."/>
        </authorList>
    </citation>
    <scope>NUCLEOTIDE SEQUENCE [LARGE SCALE GENOMIC DNA]</scope>
    <source>
        <strain evidence="6">IAEA</strain>
    </source>
</reference>
<dbReference type="PANTHER" id="PTHR11849">
    <property type="entry name" value="ETS"/>
    <property type="match status" value="1"/>
</dbReference>
<keyword evidence="6" id="KW-1185">Reference proteome</keyword>
<evidence type="ECO:0000256" key="1">
    <source>
        <dbReference type="ARBA" id="ARBA00005562"/>
    </source>
</evidence>
<dbReference type="SUPFAM" id="SSF46785">
    <property type="entry name" value="Winged helix' DNA-binding domain"/>
    <property type="match status" value="1"/>
</dbReference>
<dbReference type="InterPro" id="IPR036390">
    <property type="entry name" value="WH_DNA-bd_sf"/>
</dbReference>
<dbReference type="VEuPathDB" id="VectorBase:GPPI024011"/>
<feature type="domain" description="ETS" evidence="4">
    <location>
        <begin position="72"/>
        <end position="122"/>
    </location>
</feature>
<dbReference type="PROSITE" id="PS50061">
    <property type="entry name" value="ETS_DOMAIN_3"/>
    <property type="match status" value="1"/>
</dbReference>
<dbReference type="InterPro" id="IPR000418">
    <property type="entry name" value="Ets_dom"/>
</dbReference>
<dbReference type="Proteomes" id="UP000092460">
    <property type="component" value="Unassembled WGS sequence"/>
</dbReference>
<evidence type="ECO:0000259" key="4">
    <source>
        <dbReference type="PROSITE" id="PS50061"/>
    </source>
</evidence>
<sequence length="138" mass="15209">MLKASKKTLSTSSLGNSASRCLLARISSCSCILATSMPSTSEYASLDEVTLGSVGSITHSKHGIGSGNNGKVNLWQFLLEILTEREHVDIIKWVGDDGEFKLTDPERVARLWGEKKSNERTDGRMDEHDQLIGKFLRI</sequence>
<protein>
    <recommendedName>
        <fullName evidence="4">ETS domain-containing protein</fullName>
    </recommendedName>
</protein>
<proteinExistence type="inferred from homology"/>
<accession>A0A1B0BAK3</accession>
<dbReference type="GO" id="GO:0005634">
    <property type="term" value="C:nucleus"/>
    <property type="evidence" value="ECO:0007669"/>
    <property type="project" value="UniProtKB-SubCell"/>
</dbReference>
<dbReference type="PRINTS" id="PR00454">
    <property type="entry name" value="ETSDOMAIN"/>
</dbReference>
<dbReference type="InterPro" id="IPR036388">
    <property type="entry name" value="WH-like_DNA-bd_sf"/>
</dbReference>
<dbReference type="GO" id="GO:0043565">
    <property type="term" value="F:sequence-specific DNA binding"/>
    <property type="evidence" value="ECO:0007669"/>
    <property type="project" value="InterPro"/>
</dbReference>
<keyword evidence="2 3" id="KW-0238">DNA-binding</keyword>
<evidence type="ECO:0000256" key="3">
    <source>
        <dbReference type="RuleBase" id="RU004019"/>
    </source>
</evidence>
<dbReference type="PROSITE" id="PS00345">
    <property type="entry name" value="ETS_DOMAIN_1"/>
    <property type="match status" value="1"/>
</dbReference>
<dbReference type="GO" id="GO:0030154">
    <property type="term" value="P:cell differentiation"/>
    <property type="evidence" value="ECO:0007669"/>
    <property type="project" value="TreeGrafter"/>
</dbReference>
<dbReference type="GO" id="GO:0000981">
    <property type="term" value="F:DNA-binding transcription factor activity, RNA polymerase II-specific"/>
    <property type="evidence" value="ECO:0007669"/>
    <property type="project" value="TreeGrafter"/>
</dbReference>
<name>A0A1B0BAK3_9MUSC</name>
<comment type="similarity">
    <text evidence="1 3">Belongs to the ETS family.</text>
</comment>
<dbReference type="InterPro" id="IPR046328">
    <property type="entry name" value="ETS_fam"/>
</dbReference>
<dbReference type="PANTHER" id="PTHR11849:SF195">
    <property type="entry name" value="GA-BINDING PROTEIN ALPHA CHAIN"/>
    <property type="match status" value="1"/>
</dbReference>
<keyword evidence="3" id="KW-0539">Nucleus</keyword>
<dbReference type="Gene3D" id="1.10.10.10">
    <property type="entry name" value="Winged helix-like DNA-binding domain superfamily/Winged helix DNA-binding domain"/>
    <property type="match status" value="1"/>
</dbReference>
<evidence type="ECO:0000313" key="5">
    <source>
        <dbReference type="EnsemblMetazoa" id="GPPI024011-PA"/>
    </source>
</evidence>
<organism evidence="5 6">
    <name type="scientific">Glossina palpalis gambiensis</name>
    <dbReference type="NCBI Taxonomy" id="67801"/>
    <lineage>
        <taxon>Eukaryota</taxon>
        <taxon>Metazoa</taxon>
        <taxon>Ecdysozoa</taxon>
        <taxon>Arthropoda</taxon>
        <taxon>Hexapoda</taxon>
        <taxon>Insecta</taxon>
        <taxon>Pterygota</taxon>
        <taxon>Neoptera</taxon>
        <taxon>Endopterygota</taxon>
        <taxon>Diptera</taxon>
        <taxon>Brachycera</taxon>
        <taxon>Muscomorpha</taxon>
        <taxon>Hippoboscoidea</taxon>
        <taxon>Glossinidae</taxon>
        <taxon>Glossina</taxon>
    </lineage>
</organism>
<comment type="subcellular location">
    <subcellularLocation>
        <location evidence="3">Nucleus</location>
    </subcellularLocation>
</comment>
<dbReference type="STRING" id="67801.A0A1B0BAK3"/>
<evidence type="ECO:0000313" key="6">
    <source>
        <dbReference type="Proteomes" id="UP000092460"/>
    </source>
</evidence>
<dbReference type="Pfam" id="PF00178">
    <property type="entry name" value="Ets"/>
    <property type="match status" value="1"/>
</dbReference>
<reference evidence="5" key="2">
    <citation type="submission" date="2020-05" db="UniProtKB">
        <authorList>
            <consortium name="EnsemblMetazoa"/>
        </authorList>
    </citation>
    <scope>IDENTIFICATION</scope>
    <source>
        <strain evidence="5">IAEA</strain>
    </source>
</reference>
<dbReference type="AlphaFoldDB" id="A0A1B0BAK3"/>
<dbReference type="EnsemblMetazoa" id="GPPI024011-RA">
    <property type="protein sequence ID" value="GPPI024011-PA"/>
    <property type="gene ID" value="GPPI024011"/>
</dbReference>
<evidence type="ECO:0000256" key="2">
    <source>
        <dbReference type="ARBA" id="ARBA00023125"/>
    </source>
</evidence>